<dbReference type="Proteomes" id="UP001266305">
    <property type="component" value="Unassembled WGS sequence"/>
</dbReference>
<keyword evidence="2" id="KW-1185">Reference proteome</keyword>
<protein>
    <submittedName>
        <fullName evidence="1">Uncharacterized protein</fullName>
    </submittedName>
</protein>
<name>A0ABQ9V1M2_SAGOE</name>
<proteinExistence type="predicted"/>
<dbReference type="EMBL" id="JASSZA010000008">
    <property type="protein sequence ID" value="KAK2103279.1"/>
    <property type="molecule type" value="Genomic_DNA"/>
</dbReference>
<organism evidence="1 2">
    <name type="scientific">Saguinus oedipus</name>
    <name type="common">Cotton-top tamarin</name>
    <name type="synonym">Oedipomidas oedipus</name>
    <dbReference type="NCBI Taxonomy" id="9490"/>
    <lineage>
        <taxon>Eukaryota</taxon>
        <taxon>Metazoa</taxon>
        <taxon>Chordata</taxon>
        <taxon>Craniata</taxon>
        <taxon>Vertebrata</taxon>
        <taxon>Euteleostomi</taxon>
        <taxon>Mammalia</taxon>
        <taxon>Eutheria</taxon>
        <taxon>Euarchontoglires</taxon>
        <taxon>Primates</taxon>
        <taxon>Haplorrhini</taxon>
        <taxon>Platyrrhini</taxon>
        <taxon>Cebidae</taxon>
        <taxon>Callitrichinae</taxon>
        <taxon>Saguinus</taxon>
    </lineage>
</organism>
<comment type="caution">
    <text evidence="1">The sequence shown here is derived from an EMBL/GenBank/DDBJ whole genome shotgun (WGS) entry which is preliminary data.</text>
</comment>
<evidence type="ECO:0000313" key="1">
    <source>
        <dbReference type="EMBL" id="KAK2103279.1"/>
    </source>
</evidence>
<gene>
    <name evidence="1" type="ORF">P7K49_017135</name>
</gene>
<evidence type="ECO:0000313" key="2">
    <source>
        <dbReference type="Proteomes" id="UP001266305"/>
    </source>
</evidence>
<accession>A0ABQ9V1M2</accession>
<reference evidence="1 2" key="1">
    <citation type="submission" date="2023-05" db="EMBL/GenBank/DDBJ databases">
        <title>B98-5 Cell Line De Novo Hybrid Assembly: An Optical Mapping Approach.</title>
        <authorList>
            <person name="Kananen K."/>
            <person name="Auerbach J.A."/>
            <person name="Kautto E."/>
            <person name="Blachly J.S."/>
        </authorList>
    </citation>
    <scope>NUCLEOTIDE SEQUENCE [LARGE SCALE GENOMIC DNA]</scope>
    <source>
        <strain evidence="1">B95-8</strain>
        <tissue evidence="1">Cell line</tissue>
    </source>
</reference>
<sequence length="77" mass="8150">GGRAGGMRRPRGSLRNLCPPGCREAGRLPLWRGASRAAGIRWAACESWGKALGPRACRPLPDGHEGLHSIPPRPGCT</sequence>
<feature type="non-terminal residue" evidence="1">
    <location>
        <position position="1"/>
    </location>
</feature>